<accession>A0ABW5YZI2</accession>
<organism evidence="1 2">
    <name type="scientific">Sphingobacterium anhuiense</name>
    <dbReference type="NCBI Taxonomy" id="493780"/>
    <lineage>
        <taxon>Bacteria</taxon>
        <taxon>Pseudomonadati</taxon>
        <taxon>Bacteroidota</taxon>
        <taxon>Sphingobacteriia</taxon>
        <taxon>Sphingobacteriales</taxon>
        <taxon>Sphingobacteriaceae</taxon>
        <taxon>Sphingobacterium</taxon>
    </lineage>
</organism>
<dbReference type="EMBL" id="JBHUPE010000007">
    <property type="protein sequence ID" value="MFD2905847.1"/>
    <property type="molecule type" value="Genomic_DNA"/>
</dbReference>
<sequence length="85" mass="9820">MKIKSRAEGSEGLYKKKAPLFSTGSEARRRALDMVSNREAFPFFVNIQKDEGAASPTVSYHLKIRRFHFRDSNQNKLIAKQIYKN</sequence>
<keyword evidence="2" id="KW-1185">Reference proteome</keyword>
<name>A0ABW5YZI2_9SPHI</name>
<reference evidence="2" key="1">
    <citation type="journal article" date="2019" name="Int. J. Syst. Evol. Microbiol.">
        <title>The Global Catalogue of Microorganisms (GCM) 10K type strain sequencing project: providing services to taxonomists for standard genome sequencing and annotation.</title>
        <authorList>
            <consortium name="The Broad Institute Genomics Platform"/>
            <consortium name="The Broad Institute Genome Sequencing Center for Infectious Disease"/>
            <person name="Wu L."/>
            <person name="Ma J."/>
        </authorList>
    </citation>
    <scope>NUCLEOTIDE SEQUENCE [LARGE SCALE GENOMIC DNA]</scope>
    <source>
        <strain evidence="2">KCTC 22209</strain>
    </source>
</reference>
<dbReference type="RefSeq" id="WP_380922719.1">
    <property type="nucleotide sequence ID" value="NZ_JBHUPE010000007.1"/>
</dbReference>
<dbReference type="Proteomes" id="UP001597509">
    <property type="component" value="Unassembled WGS sequence"/>
</dbReference>
<comment type="caution">
    <text evidence="1">The sequence shown here is derived from an EMBL/GenBank/DDBJ whole genome shotgun (WGS) entry which is preliminary data.</text>
</comment>
<evidence type="ECO:0000313" key="2">
    <source>
        <dbReference type="Proteomes" id="UP001597509"/>
    </source>
</evidence>
<gene>
    <name evidence="1" type="ORF">ACFS6I_18105</name>
</gene>
<proteinExistence type="predicted"/>
<protein>
    <submittedName>
        <fullName evidence="1">Uncharacterized protein</fullName>
    </submittedName>
</protein>
<evidence type="ECO:0000313" key="1">
    <source>
        <dbReference type="EMBL" id="MFD2905847.1"/>
    </source>
</evidence>